<protein>
    <submittedName>
        <fullName evidence="1">Uncharacterized protein</fullName>
    </submittedName>
</protein>
<dbReference type="EMBL" id="BK059117">
    <property type="protein sequence ID" value="DAE32142.1"/>
    <property type="molecule type" value="Genomic_DNA"/>
</dbReference>
<name>A0A8S5RL78_9VIRU</name>
<evidence type="ECO:0000313" key="1">
    <source>
        <dbReference type="EMBL" id="DAE32142.1"/>
    </source>
</evidence>
<sequence length="199" mass="22465">MAAGAAKARATLKYSPELYTPYALESWPDRQMRKEYTRLRDIAQKRIKRLSKDSISGTSDVYKEFAGGFPTLKAMRGDRIALEQALADVARFVRSKGSTVGGAREEFEQKMKVGGIDISDVTQDQYTVLSEWWEIIKASGVYYYPSDQPVMYWREKGGYNVSIDDFVKWQQGKVNYGKEWDYSEGSSSTDLRGGFGGGL</sequence>
<reference evidence="1" key="1">
    <citation type="journal article" date="2021" name="Proc. Natl. Acad. Sci. U.S.A.">
        <title>A Catalog of Tens of Thousands of Viruses from Human Metagenomes Reveals Hidden Associations with Chronic Diseases.</title>
        <authorList>
            <person name="Tisza M.J."/>
            <person name="Buck C.B."/>
        </authorList>
    </citation>
    <scope>NUCLEOTIDE SEQUENCE</scope>
    <source>
        <strain evidence="1">CtxAI8</strain>
    </source>
</reference>
<accession>A0A8S5RL78</accession>
<organism evidence="1">
    <name type="scientific">virus sp. ctxAI8</name>
    <dbReference type="NCBI Taxonomy" id="2825829"/>
    <lineage>
        <taxon>Viruses</taxon>
    </lineage>
</organism>
<proteinExistence type="predicted"/>